<evidence type="ECO:0000256" key="6">
    <source>
        <dbReference type="ARBA" id="ARBA00023136"/>
    </source>
</evidence>
<gene>
    <name evidence="9" type="ORF">IA57_05220</name>
</gene>
<feature type="transmembrane region" description="Helical" evidence="7">
    <location>
        <begin position="71"/>
        <end position="93"/>
    </location>
</feature>
<sequence>MSGFKHGRYSGYLRPLSYLIDLSVINGLGILYFFDFVNPFLFVTFFSVAWVVLSLPSKFYEVYRYTREATILSLIIRQLVLFTLIVFAFSGLFNDLNIRPRLVVNYVLLTFALIACFKFALYYLLQKYRTAFGGNYRRTVIFGANKKTLALEAFFNKNPEYGYVHKKTFSLSDKKNTDLHACFKYIIEENIDEIYCSISELSNVQISEIVDFSDNNLKILKFLPDNKEIYSKKLKYEYYDYIPILSMRNIPLEDPINKVVKRVFDMVFSSLVIVFILSWLTPIIALLIKLESKGPVFFKQSRNGFNYREFDCYKFRSMMPNKDAHLYQATRGDLRVTKVGRFIRKTSIDELPQFFNVLFGDMSVVGPRPHMVSHTNMYAKKIDKFMVRHFVKPGITGLAQVSGFRGEVETDKDIIGRVKYDIFYIENWSVYLDIKIIYNTFLNMIKGEEKAY</sequence>
<keyword evidence="10" id="KW-1185">Reference proteome</keyword>
<protein>
    <submittedName>
        <fullName evidence="9">Sugar transferase</fullName>
    </submittedName>
</protein>
<dbReference type="InterPro" id="IPR017475">
    <property type="entry name" value="EPS_sugar_tfrase"/>
</dbReference>
<comment type="similarity">
    <text evidence="2">Belongs to the bacterial sugar transferase family.</text>
</comment>
<feature type="transmembrane region" description="Helical" evidence="7">
    <location>
        <begin position="105"/>
        <end position="125"/>
    </location>
</feature>
<dbReference type="AlphaFoldDB" id="A0A084TKJ6"/>
<dbReference type="eggNOG" id="COG2148">
    <property type="taxonomic scope" value="Bacteria"/>
</dbReference>
<evidence type="ECO:0000256" key="2">
    <source>
        <dbReference type="ARBA" id="ARBA00006464"/>
    </source>
</evidence>
<comment type="caution">
    <text evidence="9">The sequence shown here is derived from an EMBL/GenBank/DDBJ whole genome shotgun (WGS) entry which is preliminary data.</text>
</comment>
<dbReference type="InterPro" id="IPR003362">
    <property type="entry name" value="Bact_transf"/>
</dbReference>
<reference evidence="9 10" key="1">
    <citation type="journal article" date="2014" name="Genome Announc.">
        <title>Draft Genome Sequence of the Algicidal Bacterium Mangrovimonas yunxiaonensis Strain LY01.</title>
        <authorList>
            <person name="Li Y."/>
            <person name="Zhu H."/>
            <person name="Li C."/>
            <person name="Zhang H."/>
            <person name="Chen Z."/>
            <person name="Zheng W."/>
            <person name="Xu H."/>
            <person name="Zheng T."/>
        </authorList>
    </citation>
    <scope>NUCLEOTIDE SEQUENCE [LARGE SCALE GENOMIC DNA]</scope>
    <source>
        <strain evidence="9 10">LY01</strain>
    </source>
</reference>
<evidence type="ECO:0000256" key="4">
    <source>
        <dbReference type="ARBA" id="ARBA00022692"/>
    </source>
</evidence>
<dbReference type="Proteomes" id="UP000028521">
    <property type="component" value="Unassembled WGS sequence"/>
</dbReference>
<keyword evidence="3 9" id="KW-0808">Transferase</keyword>
<evidence type="ECO:0000313" key="9">
    <source>
        <dbReference type="EMBL" id="KFB01232.1"/>
    </source>
</evidence>
<feature type="domain" description="Bacterial sugar transferase" evidence="8">
    <location>
        <begin position="261"/>
        <end position="445"/>
    </location>
</feature>
<evidence type="ECO:0000256" key="7">
    <source>
        <dbReference type="SAM" id="Phobius"/>
    </source>
</evidence>
<evidence type="ECO:0000256" key="3">
    <source>
        <dbReference type="ARBA" id="ARBA00022679"/>
    </source>
</evidence>
<dbReference type="RefSeq" id="WP_036120127.1">
    <property type="nucleotide sequence ID" value="NZ_BMET01000001.1"/>
</dbReference>
<feature type="transmembrane region" description="Helical" evidence="7">
    <location>
        <begin position="40"/>
        <end position="59"/>
    </location>
</feature>
<name>A0A084TKJ6_9FLAO</name>
<reference evidence="10" key="2">
    <citation type="submission" date="2014-07" db="EMBL/GenBank/DDBJ databases">
        <title>Genome sequence of Mangrovimonas yunxiaonensis.</title>
        <authorList>
            <person name="Li Y."/>
            <person name="Zheng T."/>
        </authorList>
    </citation>
    <scope>NUCLEOTIDE SEQUENCE [LARGE SCALE GENOMIC DNA]</scope>
    <source>
        <strain evidence="10">LY01</strain>
    </source>
</reference>
<evidence type="ECO:0000259" key="8">
    <source>
        <dbReference type="Pfam" id="PF02397"/>
    </source>
</evidence>
<keyword evidence="4 7" id="KW-0812">Transmembrane</keyword>
<proteinExistence type="inferred from homology"/>
<keyword evidence="5 7" id="KW-1133">Transmembrane helix</keyword>
<evidence type="ECO:0000256" key="1">
    <source>
        <dbReference type="ARBA" id="ARBA00004141"/>
    </source>
</evidence>
<accession>A0A084TKJ6</accession>
<comment type="subcellular location">
    <subcellularLocation>
        <location evidence="1">Membrane</location>
        <topology evidence="1">Multi-pass membrane protein</topology>
    </subcellularLocation>
</comment>
<dbReference type="InterPro" id="IPR017473">
    <property type="entry name" value="Undecaprenyl-P_gluc_Ptfrase"/>
</dbReference>
<dbReference type="NCBIfam" id="TIGR03023">
    <property type="entry name" value="WcaJ_sugtrans"/>
    <property type="match status" value="1"/>
</dbReference>
<dbReference type="GO" id="GO:0016020">
    <property type="term" value="C:membrane"/>
    <property type="evidence" value="ECO:0007669"/>
    <property type="project" value="UniProtKB-SubCell"/>
</dbReference>
<evidence type="ECO:0000256" key="5">
    <source>
        <dbReference type="ARBA" id="ARBA00022989"/>
    </source>
</evidence>
<dbReference type="GO" id="GO:0016780">
    <property type="term" value="F:phosphotransferase activity, for other substituted phosphate groups"/>
    <property type="evidence" value="ECO:0007669"/>
    <property type="project" value="TreeGrafter"/>
</dbReference>
<dbReference type="EMBL" id="JPFK01000005">
    <property type="protein sequence ID" value="KFB01232.1"/>
    <property type="molecule type" value="Genomic_DNA"/>
</dbReference>
<keyword evidence="6 7" id="KW-0472">Membrane</keyword>
<evidence type="ECO:0000313" key="10">
    <source>
        <dbReference type="Proteomes" id="UP000028521"/>
    </source>
</evidence>
<dbReference type="PANTHER" id="PTHR30576">
    <property type="entry name" value="COLANIC BIOSYNTHESIS UDP-GLUCOSE LIPID CARRIER TRANSFERASE"/>
    <property type="match status" value="1"/>
</dbReference>
<dbReference type="Pfam" id="PF02397">
    <property type="entry name" value="Bac_transf"/>
    <property type="match status" value="1"/>
</dbReference>
<dbReference type="STRING" id="1197477.IA57_05220"/>
<feature type="transmembrane region" description="Helical" evidence="7">
    <location>
        <begin position="266"/>
        <end position="288"/>
    </location>
</feature>
<dbReference type="NCBIfam" id="TIGR03025">
    <property type="entry name" value="EPS_sugtrans"/>
    <property type="match status" value="1"/>
</dbReference>
<dbReference type="OrthoDB" id="9808602at2"/>
<dbReference type="PANTHER" id="PTHR30576:SF0">
    <property type="entry name" value="UNDECAPRENYL-PHOSPHATE N-ACETYLGALACTOSAMINYL 1-PHOSPHATE TRANSFERASE-RELATED"/>
    <property type="match status" value="1"/>
</dbReference>
<organism evidence="9 10">
    <name type="scientific">Mangrovimonas yunxiaonensis</name>
    <dbReference type="NCBI Taxonomy" id="1197477"/>
    <lineage>
        <taxon>Bacteria</taxon>
        <taxon>Pseudomonadati</taxon>
        <taxon>Bacteroidota</taxon>
        <taxon>Flavobacteriia</taxon>
        <taxon>Flavobacteriales</taxon>
        <taxon>Flavobacteriaceae</taxon>
        <taxon>Mangrovimonas</taxon>
    </lineage>
</organism>